<proteinExistence type="predicted"/>
<evidence type="ECO:0000313" key="4">
    <source>
        <dbReference type="Proteomes" id="UP000241797"/>
    </source>
</evidence>
<dbReference type="Proteomes" id="UP000241797">
    <property type="component" value="Segment"/>
</dbReference>
<dbReference type="InterPro" id="IPR055773">
    <property type="entry name" value="DUF7349"/>
</dbReference>
<name>A0A2P1MXH2_9CAUD</name>
<dbReference type="EMBL" id="MH078572">
    <property type="protein sequence ID" value="AVP40277.1"/>
    <property type="molecule type" value="Genomic_DNA"/>
</dbReference>
<evidence type="ECO:0000259" key="2">
    <source>
        <dbReference type="Pfam" id="PF24040"/>
    </source>
</evidence>
<dbReference type="GeneID" id="54990000"/>
<sequence>MLKYKGAFNKKVQTVVGEVTVDEFGLVKGLKKADEDILLNGFNFEQAEESKSTSKTQSKEDSKEEEKSSTTKKTTGTTRKTTARKTTKKTEEK</sequence>
<evidence type="ECO:0000256" key="1">
    <source>
        <dbReference type="SAM" id="MobiDB-lite"/>
    </source>
</evidence>
<feature type="compositionally biased region" description="Basic and acidic residues" evidence="1">
    <location>
        <begin position="48"/>
        <end position="69"/>
    </location>
</feature>
<feature type="domain" description="DUF7349" evidence="2">
    <location>
        <begin position="5"/>
        <end position="53"/>
    </location>
</feature>
<dbReference type="RefSeq" id="YP_009799511.1">
    <property type="nucleotide sequence ID" value="NC_047945.1"/>
</dbReference>
<feature type="compositionally biased region" description="Low complexity" evidence="1">
    <location>
        <begin position="71"/>
        <end position="80"/>
    </location>
</feature>
<dbReference type="Pfam" id="PF24040">
    <property type="entry name" value="DUF7349"/>
    <property type="match status" value="1"/>
</dbReference>
<keyword evidence="4" id="KW-1185">Reference proteome</keyword>
<feature type="region of interest" description="Disordered" evidence="1">
    <location>
        <begin position="44"/>
        <end position="93"/>
    </location>
</feature>
<evidence type="ECO:0000313" key="3">
    <source>
        <dbReference type="EMBL" id="AVP40277.1"/>
    </source>
</evidence>
<accession>A0A2P1MXH2</accession>
<protein>
    <recommendedName>
        <fullName evidence="2">DUF7349 domain-containing protein</fullName>
    </recommendedName>
</protein>
<reference evidence="3 4" key="1">
    <citation type="submission" date="2018-03" db="EMBL/GenBank/DDBJ databases">
        <title>Isolation, the biological characteristics and genomics of two new strains of lysate Staphylococcus aureus phage.</title>
        <authorList>
            <person name="Jin X."/>
            <person name="Zhang C."/>
        </authorList>
    </citation>
    <scope>NUCLEOTIDE SEQUENCE [LARGE SCALE GENOMIC DNA]</scope>
</reference>
<dbReference type="KEGG" id="vg:54990000"/>
<organism evidence="3 4">
    <name type="scientific">Staphylococcus phage phiSA_BS1</name>
    <dbReference type="NCBI Taxonomy" id="2126734"/>
    <lineage>
        <taxon>Viruses</taxon>
        <taxon>Duplodnaviria</taxon>
        <taxon>Heunggongvirae</taxon>
        <taxon>Uroviricota</taxon>
        <taxon>Caudoviricetes</taxon>
        <taxon>Herelleviridae</taxon>
        <taxon>Twortvirinae</taxon>
        <taxon>Baoshanvirus</taxon>
        <taxon>Baoshanvirus BS1</taxon>
    </lineage>
</organism>